<feature type="transmembrane region" description="Helical" evidence="6">
    <location>
        <begin position="379"/>
        <end position="402"/>
    </location>
</feature>
<gene>
    <name evidence="9" type="ORF">MN116_007643</name>
</gene>
<dbReference type="PROSITE" id="PS50026">
    <property type="entry name" value="EGF_3"/>
    <property type="match status" value="1"/>
</dbReference>
<dbReference type="SMART" id="SM00408">
    <property type="entry name" value="IGc2"/>
    <property type="match status" value="1"/>
</dbReference>
<dbReference type="GO" id="GO:0008046">
    <property type="term" value="F:axon guidance receptor activity"/>
    <property type="evidence" value="ECO:0007669"/>
    <property type="project" value="TreeGrafter"/>
</dbReference>
<reference evidence="9" key="1">
    <citation type="submission" date="2022-04" db="EMBL/GenBank/DDBJ databases">
        <authorList>
            <person name="Xu L."/>
            <person name="Lv Z."/>
        </authorList>
    </citation>
    <scope>NUCLEOTIDE SEQUENCE</scope>
    <source>
        <strain evidence="9">LV_2022a</strain>
    </source>
</reference>
<dbReference type="PROSITE" id="PS50835">
    <property type="entry name" value="IG_LIKE"/>
    <property type="match status" value="1"/>
</dbReference>
<reference evidence="9" key="2">
    <citation type="journal article" date="2023" name="Infect Dis Poverty">
        <title>Chromosome-scale genome of the human blood fluke Schistosoma mekongi and its implications for public health.</title>
        <authorList>
            <person name="Zhou M."/>
            <person name="Xu L."/>
            <person name="Xu D."/>
            <person name="Chen W."/>
            <person name="Khan J."/>
            <person name="Hu Y."/>
            <person name="Huang H."/>
            <person name="Wei H."/>
            <person name="Zhang Y."/>
            <person name="Chusongsang P."/>
            <person name="Tanasarnprasert K."/>
            <person name="Hu X."/>
            <person name="Limpanont Y."/>
            <person name="Lv Z."/>
        </authorList>
    </citation>
    <scope>NUCLEOTIDE SEQUENCE</scope>
    <source>
        <strain evidence="9">LV_2022a</strain>
    </source>
</reference>
<dbReference type="GO" id="GO:0050808">
    <property type="term" value="P:synapse organization"/>
    <property type="evidence" value="ECO:0007669"/>
    <property type="project" value="TreeGrafter"/>
</dbReference>
<comment type="caution">
    <text evidence="4">Lacks conserved residue(s) required for the propagation of feature annotation.</text>
</comment>
<dbReference type="PROSITE" id="PS00022">
    <property type="entry name" value="EGF_1"/>
    <property type="match status" value="1"/>
</dbReference>
<dbReference type="InterPro" id="IPR000742">
    <property type="entry name" value="EGF"/>
</dbReference>
<feature type="domain" description="Ig-like" evidence="8">
    <location>
        <begin position="194"/>
        <end position="287"/>
    </location>
</feature>
<keyword evidence="1" id="KW-0732">Signal</keyword>
<keyword evidence="6" id="KW-0472">Membrane</keyword>
<dbReference type="Gene3D" id="2.10.25.10">
    <property type="entry name" value="Laminin"/>
    <property type="match status" value="1"/>
</dbReference>
<feature type="region of interest" description="Disordered" evidence="5">
    <location>
        <begin position="413"/>
        <end position="442"/>
    </location>
</feature>
<evidence type="ECO:0000256" key="5">
    <source>
        <dbReference type="SAM" id="MobiDB-lite"/>
    </source>
</evidence>
<dbReference type="AlphaFoldDB" id="A0AAE1Z6E2"/>
<evidence type="ECO:0000259" key="8">
    <source>
        <dbReference type="PROSITE" id="PS50835"/>
    </source>
</evidence>
<dbReference type="PANTHER" id="PTHR45080">
    <property type="entry name" value="CONTACTIN 5"/>
    <property type="match status" value="1"/>
</dbReference>
<evidence type="ECO:0000259" key="7">
    <source>
        <dbReference type="PROSITE" id="PS50026"/>
    </source>
</evidence>
<dbReference type="InterPro" id="IPR050958">
    <property type="entry name" value="Cell_Adh-Cytoskel_Orgn"/>
</dbReference>
<keyword evidence="3" id="KW-0393">Immunoglobulin domain</keyword>
<dbReference type="InterPro" id="IPR007110">
    <property type="entry name" value="Ig-like_dom"/>
</dbReference>
<feature type="transmembrane region" description="Helical" evidence="6">
    <location>
        <begin position="6"/>
        <end position="25"/>
    </location>
</feature>
<dbReference type="InterPro" id="IPR003598">
    <property type="entry name" value="Ig_sub2"/>
</dbReference>
<accession>A0AAE1Z6E2</accession>
<dbReference type="Pfam" id="PF13927">
    <property type="entry name" value="Ig_3"/>
    <property type="match status" value="1"/>
</dbReference>
<dbReference type="CDD" id="cd00054">
    <property type="entry name" value="EGF_CA"/>
    <property type="match status" value="1"/>
</dbReference>
<keyword evidence="6" id="KW-0812">Transmembrane</keyword>
<dbReference type="Gene3D" id="2.60.40.10">
    <property type="entry name" value="Immunoglobulins"/>
    <property type="match status" value="1"/>
</dbReference>
<evidence type="ECO:0000313" key="9">
    <source>
        <dbReference type="EMBL" id="KAK4468436.1"/>
    </source>
</evidence>
<evidence type="ECO:0008006" key="11">
    <source>
        <dbReference type="Google" id="ProtNLM"/>
    </source>
</evidence>
<sequence>MLSIQYMYIILIFYYVIIINVKCNTGEYELKYMKRTNKYSYEYSMNNNKQTQCIQLSNDLHKLIEQSELIISGRLKQHDIPMKKSTSTRILYDDDDDNVKTYFNITVLIKTLYKSNYPVDNQIIIGSMFLANNKHYYGIGCLKAFYPNAKYIFFLRRTIHQLSNYYEPLSEAIEFTEQIEKQIYTHYCHNCVKPTIESIPNQVIEYGYALTVSCSATGTPTPNIIWIRDGKSINLADKSVIVETFERSSGYVESILEINNIILIDTGEYWCYAENALGIAKEKFILKVQQNNTTNEKVMADELIPCSDEYKDYCLNGGQCYTYKNERGSFQCRCIDHYFGDRCHFHTDGLYGIYNLPRAYSESRGYDIQTMLHELATTLTLRGVFFTLFGASISVLTFYGIWKCQQRSMHRRYLKKRNKSSSKPNSQMKFTHPVTKSNHGNRMISTINDSTDPFLLNELHKREQNIDTVRIQEDYIEQPTDGYILTTTNLFNSNCYVNHSQNCTQDLTNDLKLTNHMNAQQLHDHSRNGILIGYRPSSTLDQYSDNAQKSENRIILNNRPYESDWSARRLASQKPESVGDRLPVLTEGSNLDLNTHRYTDYTNPVNNADRLHRDREIPINMISSTSSFIQTNT</sequence>
<evidence type="ECO:0000313" key="10">
    <source>
        <dbReference type="Proteomes" id="UP001292079"/>
    </source>
</evidence>
<dbReference type="InterPro" id="IPR003599">
    <property type="entry name" value="Ig_sub"/>
</dbReference>
<keyword evidence="4" id="KW-0245">EGF-like domain</keyword>
<evidence type="ECO:0000256" key="3">
    <source>
        <dbReference type="ARBA" id="ARBA00023319"/>
    </source>
</evidence>
<evidence type="ECO:0000256" key="6">
    <source>
        <dbReference type="SAM" id="Phobius"/>
    </source>
</evidence>
<dbReference type="GO" id="GO:0043025">
    <property type="term" value="C:neuronal cell body"/>
    <property type="evidence" value="ECO:0007669"/>
    <property type="project" value="TreeGrafter"/>
</dbReference>
<evidence type="ECO:0000256" key="4">
    <source>
        <dbReference type="PROSITE-ProRule" id="PRU00076"/>
    </source>
</evidence>
<dbReference type="Proteomes" id="UP001292079">
    <property type="component" value="Unassembled WGS sequence"/>
</dbReference>
<comment type="caution">
    <text evidence="9">The sequence shown here is derived from an EMBL/GenBank/DDBJ whole genome shotgun (WGS) entry which is preliminary data.</text>
</comment>
<dbReference type="FunFam" id="2.60.40.10:FF:000032">
    <property type="entry name" value="palladin isoform X1"/>
    <property type="match status" value="1"/>
</dbReference>
<keyword evidence="2 4" id="KW-1015">Disulfide bond</keyword>
<dbReference type="SUPFAM" id="SSF57196">
    <property type="entry name" value="EGF/Laminin"/>
    <property type="match status" value="1"/>
</dbReference>
<feature type="domain" description="EGF-like" evidence="7">
    <location>
        <begin position="302"/>
        <end position="344"/>
    </location>
</feature>
<dbReference type="SUPFAM" id="SSF48726">
    <property type="entry name" value="Immunoglobulin"/>
    <property type="match status" value="1"/>
</dbReference>
<proteinExistence type="predicted"/>
<feature type="disulfide bond" evidence="4">
    <location>
        <begin position="334"/>
        <end position="343"/>
    </location>
</feature>
<dbReference type="GO" id="GO:0030424">
    <property type="term" value="C:axon"/>
    <property type="evidence" value="ECO:0007669"/>
    <property type="project" value="TreeGrafter"/>
</dbReference>
<dbReference type="EMBL" id="JALJAT010000006">
    <property type="protein sequence ID" value="KAK4468436.1"/>
    <property type="molecule type" value="Genomic_DNA"/>
</dbReference>
<dbReference type="PANTHER" id="PTHR45080:SF8">
    <property type="entry name" value="IG-LIKE DOMAIN-CONTAINING PROTEIN"/>
    <property type="match status" value="1"/>
</dbReference>
<protein>
    <recommendedName>
        <fullName evidence="11">Pro-neuregulin-2, membrane-bound</fullName>
    </recommendedName>
</protein>
<evidence type="ECO:0000256" key="1">
    <source>
        <dbReference type="ARBA" id="ARBA00022729"/>
    </source>
</evidence>
<keyword evidence="6" id="KW-1133">Transmembrane helix</keyword>
<keyword evidence="10" id="KW-1185">Reference proteome</keyword>
<organism evidence="9 10">
    <name type="scientific">Schistosoma mekongi</name>
    <name type="common">Parasitic worm</name>
    <dbReference type="NCBI Taxonomy" id="38744"/>
    <lineage>
        <taxon>Eukaryota</taxon>
        <taxon>Metazoa</taxon>
        <taxon>Spiralia</taxon>
        <taxon>Lophotrochozoa</taxon>
        <taxon>Platyhelminthes</taxon>
        <taxon>Trematoda</taxon>
        <taxon>Digenea</taxon>
        <taxon>Strigeidida</taxon>
        <taxon>Schistosomatoidea</taxon>
        <taxon>Schistosomatidae</taxon>
        <taxon>Schistosoma</taxon>
    </lineage>
</organism>
<evidence type="ECO:0000256" key="2">
    <source>
        <dbReference type="ARBA" id="ARBA00023157"/>
    </source>
</evidence>
<dbReference type="GO" id="GO:0005886">
    <property type="term" value="C:plasma membrane"/>
    <property type="evidence" value="ECO:0007669"/>
    <property type="project" value="TreeGrafter"/>
</dbReference>
<dbReference type="SMART" id="SM00409">
    <property type="entry name" value="IG"/>
    <property type="match status" value="1"/>
</dbReference>
<dbReference type="GO" id="GO:0007156">
    <property type="term" value="P:homophilic cell adhesion via plasma membrane adhesion molecules"/>
    <property type="evidence" value="ECO:0007669"/>
    <property type="project" value="TreeGrafter"/>
</dbReference>
<dbReference type="InterPro" id="IPR036179">
    <property type="entry name" value="Ig-like_dom_sf"/>
</dbReference>
<name>A0AAE1Z6E2_SCHME</name>
<dbReference type="InterPro" id="IPR013783">
    <property type="entry name" value="Ig-like_fold"/>
</dbReference>